<dbReference type="GO" id="GO:0004252">
    <property type="term" value="F:serine-type endopeptidase activity"/>
    <property type="evidence" value="ECO:0007669"/>
    <property type="project" value="UniProtKB-EC"/>
</dbReference>
<dbReference type="KEGG" id="dqu:106744812"/>
<evidence type="ECO:0000256" key="6">
    <source>
        <dbReference type="ARBA" id="ARBA00023157"/>
    </source>
</evidence>
<dbReference type="PRINTS" id="PR00722">
    <property type="entry name" value="CHYMOTRYPSIN"/>
</dbReference>
<protein>
    <recommendedName>
        <fullName evidence="7">chymotrypsin</fullName>
        <ecNumber evidence="7">3.4.21.1</ecNumber>
    </recommendedName>
</protein>
<keyword evidence="6" id="KW-1015">Disulfide bond</keyword>
<dbReference type="InterPro" id="IPR009003">
    <property type="entry name" value="Peptidase_S1_PA"/>
</dbReference>
<gene>
    <name evidence="11" type="primary">LOC106744812</name>
</gene>
<keyword evidence="10" id="KW-1185">Reference proteome</keyword>
<dbReference type="InterPro" id="IPR043504">
    <property type="entry name" value="Peptidase_S1_PA_chymotrypsin"/>
</dbReference>
<dbReference type="SMART" id="SM00020">
    <property type="entry name" value="Tryp_SPc"/>
    <property type="match status" value="1"/>
</dbReference>
<dbReference type="GO" id="GO:0016485">
    <property type="term" value="P:protein processing"/>
    <property type="evidence" value="ECO:0007669"/>
    <property type="project" value="UniProtKB-ARBA"/>
</dbReference>
<keyword evidence="4" id="KW-0378">Hydrolase</keyword>
<dbReference type="Proteomes" id="UP000515204">
    <property type="component" value="Unplaced"/>
</dbReference>
<dbReference type="GO" id="GO:0005576">
    <property type="term" value="C:extracellular region"/>
    <property type="evidence" value="ECO:0007669"/>
    <property type="project" value="UniProtKB-SubCell"/>
</dbReference>
<dbReference type="GeneID" id="106744812"/>
<evidence type="ECO:0000256" key="4">
    <source>
        <dbReference type="ARBA" id="ARBA00022801"/>
    </source>
</evidence>
<keyword evidence="2" id="KW-0964">Secreted</keyword>
<feature type="domain" description="Peptidase S1" evidence="9">
    <location>
        <begin position="47"/>
        <end position="279"/>
    </location>
</feature>
<name>A0A6P3XA94_DINQU</name>
<evidence type="ECO:0000313" key="10">
    <source>
        <dbReference type="Proteomes" id="UP000515204"/>
    </source>
</evidence>
<keyword evidence="8" id="KW-0732">Signal</keyword>
<dbReference type="InterPro" id="IPR018114">
    <property type="entry name" value="TRYPSIN_HIS"/>
</dbReference>
<dbReference type="Gene3D" id="2.40.10.10">
    <property type="entry name" value="Trypsin-like serine proteases"/>
    <property type="match status" value="1"/>
</dbReference>
<dbReference type="OrthoDB" id="10059102at2759"/>
<dbReference type="CDD" id="cd00190">
    <property type="entry name" value="Tryp_SPc"/>
    <property type="match status" value="1"/>
</dbReference>
<dbReference type="PANTHER" id="PTHR24252">
    <property type="entry name" value="ACROSIN-RELATED"/>
    <property type="match status" value="1"/>
</dbReference>
<evidence type="ECO:0000313" key="11">
    <source>
        <dbReference type="RefSeq" id="XP_014475336.1"/>
    </source>
</evidence>
<keyword evidence="3" id="KW-0645">Protease</keyword>
<dbReference type="PROSITE" id="PS50240">
    <property type="entry name" value="TRYPSIN_DOM"/>
    <property type="match status" value="1"/>
</dbReference>
<evidence type="ECO:0000256" key="8">
    <source>
        <dbReference type="SAM" id="SignalP"/>
    </source>
</evidence>
<dbReference type="EC" id="3.4.21.1" evidence="7"/>
<evidence type="ECO:0000256" key="1">
    <source>
        <dbReference type="ARBA" id="ARBA00004239"/>
    </source>
</evidence>
<dbReference type="InterPro" id="IPR001254">
    <property type="entry name" value="Trypsin_dom"/>
</dbReference>
<evidence type="ECO:0000256" key="5">
    <source>
        <dbReference type="ARBA" id="ARBA00022825"/>
    </source>
</evidence>
<dbReference type="AlphaFoldDB" id="A0A6P3XA94"/>
<proteinExistence type="predicted"/>
<feature type="chain" id="PRO_5027916096" description="chymotrypsin" evidence="8">
    <location>
        <begin position="21"/>
        <end position="329"/>
    </location>
</feature>
<dbReference type="PANTHER" id="PTHR24252:SF7">
    <property type="entry name" value="HYALIN"/>
    <property type="match status" value="1"/>
</dbReference>
<dbReference type="InterPro" id="IPR001314">
    <property type="entry name" value="Peptidase_S1A"/>
</dbReference>
<evidence type="ECO:0000256" key="7">
    <source>
        <dbReference type="ARBA" id="ARBA00044036"/>
    </source>
</evidence>
<sequence length="329" mass="35980">MGPMLCLLVFSVCSVLACSAHGLSKRYDRRIADLETHLETFRLTGRIVNGKKAISRQFPHQVSLRRSLSGYHFCGGSIISDKFILTAGHCVDNGEEVIKAWTVTVVAGELRTDRTTLTAQRRGVKTIEVHPKFNRSILLNDVAILELTVPFVFTPEVSSVPLLSCDPTPKTLCAVSGWGYLSEDGIQSPDLMYVELPIREPKECQELLVNVTEMYLGMFCAGFLQGGKDACQGDSGGGMVCNNVLTGVVSGGEGCARPQTPGVYSNVHYFSDWILHYLGKNCGHSQLHAELHVQLCAQLHAELSGAASPVSNVNHPSQKQGWEYCRLLE</sequence>
<dbReference type="Pfam" id="PF00089">
    <property type="entry name" value="Trypsin"/>
    <property type="match status" value="1"/>
</dbReference>
<feature type="signal peptide" evidence="8">
    <location>
        <begin position="1"/>
        <end position="20"/>
    </location>
</feature>
<dbReference type="PROSITE" id="PS00134">
    <property type="entry name" value="TRYPSIN_HIS"/>
    <property type="match status" value="1"/>
</dbReference>
<comment type="subcellular location">
    <subcellularLocation>
        <location evidence="1">Secreted</location>
        <location evidence="1">Extracellular space</location>
    </subcellularLocation>
</comment>
<dbReference type="FunFam" id="2.40.10.10:FF:000047">
    <property type="entry name" value="Trypsin eta"/>
    <property type="match status" value="1"/>
</dbReference>
<reference evidence="11" key="1">
    <citation type="submission" date="2025-08" db="UniProtKB">
        <authorList>
            <consortium name="RefSeq"/>
        </authorList>
    </citation>
    <scope>IDENTIFICATION</scope>
</reference>
<accession>A0A6P3XA94</accession>
<evidence type="ECO:0000256" key="2">
    <source>
        <dbReference type="ARBA" id="ARBA00022525"/>
    </source>
</evidence>
<organism evidence="10 11">
    <name type="scientific">Dinoponera quadriceps</name>
    <name type="common">South American ant</name>
    <dbReference type="NCBI Taxonomy" id="609295"/>
    <lineage>
        <taxon>Eukaryota</taxon>
        <taxon>Metazoa</taxon>
        <taxon>Ecdysozoa</taxon>
        <taxon>Arthropoda</taxon>
        <taxon>Hexapoda</taxon>
        <taxon>Insecta</taxon>
        <taxon>Pterygota</taxon>
        <taxon>Neoptera</taxon>
        <taxon>Endopterygota</taxon>
        <taxon>Hymenoptera</taxon>
        <taxon>Apocrita</taxon>
        <taxon>Aculeata</taxon>
        <taxon>Formicoidea</taxon>
        <taxon>Formicidae</taxon>
        <taxon>Ponerinae</taxon>
        <taxon>Ponerini</taxon>
        <taxon>Dinoponera</taxon>
    </lineage>
</organism>
<keyword evidence="5" id="KW-0720">Serine protease</keyword>
<dbReference type="SUPFAM" id="SSF50494">
    <property type="entry name" value="Trypsin-like serine proteases"/>
    <property type="match status" value="1"/>
</dbReference>
<evidence type="ECO:0000256" key="3">
    <source>
        <dbReference type="ARBA" id="ARBA00022670"/>
    </source>
</evidence>
<dbReference type="RefSeq" id="XP_014475336.1">
    <property type="nucleotide sequence ID" value="XM_014619850.1"/>
</dbReference>
<evidence type="ECO:0000259" key="9">
    <source>
        <dbReference type="PROSITE" id="PS50240"/>
    </source>
</evidence>